<accession>A0A5M6IM34</accession>
<sequence length="411" mass="44568">MTDRIETTCCIAGGGPAGVMLGNLLARAGVAVLVLEKHADFLRDFRGDTIHPSTLGVMAELGLLEELLRLPHQPAHELAAVIDGARFAIADFSALPVRCPFIAFMPQWDFLDFLARDAARHPGFHLRMQAEVTGLLTEAGRVVGVQARTPAGPLEVRADLVVGVDGRGSIVRQAARLPVRRLGAPMDVLWFRLPREASDPQESMGVFGAGEILVLIDRGGHWQCGYVIPKGGFEALRARGLPDFHARLARLAPFLAARAAAVTAWEAVKLLTVAVDRLRAWSRPGLLCIGDAAHAMSPIGGVGINLAIQDAVAAANLLAAPLRERRLRVSDLRRVQRRRAWPTWATQRLQVLAQGRIIARVLGGRQAPRPPLPVRLLARLPWLRRVPARLIGLGLRPEHVDPGLRGTTPVV</sequence>
<dbReference type="Gene3D" id="3.50.50.60">
    <property type="entry name" value="FAD/NAD(P)-binding domain"/>
    <property type="match status" value="2"/>
</dbReference>
<feature type="domain" description="FAD-binding" evidence="2">
    <location>
        <begin position="6"/>
        <end position="326"/>
    </location>
</feature>
<keyword evidence="1" id="KW-0560">Oxidoreductase</keyword>
<evidence type="ECO:0000256" key="1">
    <source>
        <dbReference type="ARBA" id="ARBA00023002"/>
    </source>
</evidence>
<evidence type="ECO:0000259" key="2">
    <source>
        <dbReference type="Pfam" id="PF01494"/>
    </source>
</evidence>
<reference evidence="3 4" key="1">
    <citation type="submission" date="2019-09" db="EMBL/GenBank/DDBJ databases">
        <title>Genome sequence of Rhodovastum atsumiense, a diverse member of the Acetobacteraceae family of non-sulfur purple photosynthetic bacteria.</title>
        <authorList>
            <person name="Meyer T."/>
            <person name="Kyndt J."/>
        </authorList>
    </citation>
    <scope>NUCLEOTIDE SEQUENCE [LARGE SCALE GENOMIC DNA]</scope>
    <source>
        <strain evidence="3 4">DSM 21279</strain>
    </source>
</reference>
<dbReference type="NCBIfam" id="NF004834">
    <property type="entry name" value="PRK06185.1-3"/>
    <property type="match status" value="1"/>
</dbReference>
<dbReference type="EMBL" id="VWPK01000054">
    <property type="protein sequence ID" value="KAA5609292.1"/>
    <property type="molecule type" value="Genomic_DNA"/>
</dbReference>
<dbReference type="SUPFAM" id="SSF51905">
    <property type="entry name" value="FAD/NAD(P)-binding domain"/>
    <property type="match status" value="1"/>
</dbReference>
<dbReference type="Pfam" id="PF01494">
    <property type="entry name" value="FAD_binding_3"/>
    <property type="match status" value="1"/>
</dbReference>
<gene>
    <name evidence="3" type="ORF">F1189_24870</name>
</gene>
<dbReference type="PANTHER" id="PTHR43476">
    <property type="entry name" value="3-(3-HYDROXY-PHENYL)PROPIONATE/3-HYDROXYCINNAMIC ACID HYDROXYLASE"/>
    <property type="match status" value="1"/>
</dbReference>
<dbReference type="InterPro" id="IPR050631">
    <property type="entry name" value="PheA/TfdB_FAD_monoxygenase"/>
</dbReference>
<dbReference type="InterPro" id="IPR002938">
    <property type="entry name" value="FAD-bd"/>
</dbReference>
<evidence type="ECO:0000313" key="4">
    <source>
        <dbReference type="Proteomes" id="UP000325255"/>
    </source>
</evidence>
<dbReference type="GO" id="GO:0071949">
    <property type="term" value="F:FAD binding"/>
    <property type="evidence" value="ECO:0007669"/>
    <property type="project" value="InterPro"/>
</dbReference>
<keyword evidence="4" id="KW-1185">Reference proteome</keyword>
<protein>
    <submittedName>
        <fullName evidence="3">FAD-dependent oxidoreductase</fullName>
    </submittedName>
</protein>
<dbReference type="Proteomes" id="UP000325255">
    <property type="component" value="Unassembled WGS sequence"/>
</dbReference>
<organism evidence="3 4">
    <name type="scientific">Rhodovastum atsumiense</name>
    <dbReference type="NCBI Taxonomy" id="504468"/>
    <lineage>
        <taxon>Bacteria</taxon>
        <taxon>Pseudomonadati</taxon>
        <taxon>Pseudomonadota</taxon>
        <taxon>Alphaproteobacteria</taxon>
        <taxon>Acetobacterales</taxon>
        <taxon>Acetobacteraceae</taxon>
        <taxon>Rhodovastum</taxon>
    </lineage>
</organism>
<dbReference type="RefSeq" id="WP_150043940.1">
    <property type="nucleotide sequence ID" value="NZ_OW485601.1"/>
</dbReference>
<dbReference type="InterPro" id="IPR036188">
    <property type="entry name" value="FAD/NAD-bd_sf"/>
</dbReference>
<evidence type="ECO:0000313" key="3">
    <source>
        <dbReference type="EMBL" id="KAA5609292.1"/>
    </source>
</evidence>
<dbReference type="GO" id="GO:0016491">
    <property type="term" value="F:oxidoreductase activity"/>
    <property type="evidence" value="ECO:0007669"/>
    <property type="project" value="UniProtKB-KW"/>
</dbReference>
<proteinExistence type="predicted"/>
<comment type="caution">
    <text evidence="3">The sequence shown here is derived from an EMBL/GenBank/DDBJ whole genome shotgun (WGS) entry which is preliminary data.</text>
</comment>
<name>A0A5M6IM34_9PROT</name>
<dbReference type="PANTHER" id="PTHR43476:SF5">
    <property type="entry name" value="FAD-DEPENDENT MONOOXYGENASE"/>
    <property type="match status" value="1"/>
</dbReference>
<dbReference type="OrthoDB" id="4230779at2"/>
<dbReference type="PRINTS" id="PR00420">
    <property type="entry name" value="RNGMNOXGNASE"/>
</dbReference>
<dbReference type="AlphaFoldDB" id="A0A5M6IM34"/>
<dbReference type="NCBIfam" id="NF004833">
    <property type="entry name" value="PRK06185.1-1"/>
    <property type="match status" value="1"/>
</dbReference>